<evidence type="ECO:0000313" key="3">
    <source>
        <dbReference type="Proteomes" id="UP000011612"/>
    </source>
</evidence>
<keyword evidence="1" id="KW-0472">Membrane</keyword>
<dbReference type="RefSeq" id="WP_008324602.1">
    <property type="nucleotide sequence ID" value="NZ_AOLK01000019.1"/>
</dbReference>
<dbReference type="Proteomes" id="UP000011612">
    <property type="component" value="Unassembled WGS sequence"/>
</dbReference>
<dbReference type="PROSITE" id="PS51257">
    <property type="entry name" value="PROKAR_LIPOPROTEIN"/>
    <property type="match status" value="1"/>
</dbReference>
<sequence length="128" mass="13666">MTAKLFFGGLGIVQVIVGCILAWANFGHLIGGFGLIAVGALLVSGVLKILFGFVYESVVILQRTIGGSFLLEGVYFGTGYQCLVEVGVYEARLWVYVLATLSALILMVVGIGVLRDRSAFPGFFPKQS</sequence>
<feature type="transmembrane region" description="Helical" evidence="1">
    <location>
        <begin position="6"/>
        <end position="26"/>
    </location>
</feature>
<comment type="caution">
    <text evidence="2">The sequence shown here is derived from an EMBL/GenBank/DDBJ whole genome shotgun (WGS) entry which is preliminary data.</text>
</comment>
<dbReference type="AlphaFoldDB" id="M0HNC4"/>
<evidence type="ECO:0000256" key="1">
    <source>
        <dbReference type="SAM" id="Phobius"/>
    </source>
</evidence>
<feature type="transmembrane region" description="Helical" evidence="1">
    <location>
        <begin position="93"/>
        <end position="114"/>
    </location>
</feature>
<reference evidence="2 3" key="1">
    <citation type="journal article" date="2014" name="PLoS Genet.">
        <title>Phylogenetically driven sequencing of extremely halophilic archaea reveals strategies for static and dynamic osmo-response.</title>
        <authorList>
            <person name="Becker E.A."/>
            <person name="Seitzer P.M."/>
            <person name="Tritt A."/>
            <person name="Larsen D."/>
            <person name="Krusor M."/>
            <person name="Yao A.I."/>
            <person name="Wu D."/>
            <person name="Madern D."/>
            <person name="Eisen J.A."/>
            <person name="Darling A.E."/>
            <person name="Facciotti M.T."/>
        </authorList>
    </citation>
    <scope>NUCLEOTIDE SEQUENCE [LARGE SCALE GENOMIC DNA]</scope>
    <source>
        <strain evidence="2 3">ATCC BAA-1513</strain>
    </source>
</reference>
<dbReference type="EMBL" id="AOLK01000019">
    <property type="protein sequence ID" value="ELZ84599.1"/>
    <property type="molecule type" value="Genomic_DNA"/>
</dbReference>
<keyword evidence="3" id="KW-1185">Reference proteome</keyword>
<gene>
    <name evidence="2" type="ORF">C453_11311</name>
</gene>
<name>M0HNC4_HALEO</name>
<proteinExistence type="predicted"/>
<evidence type="ECO:0000313" key="2">
    <source>
        <dbReference type="EMBL" id="ELZ84599.1"/>
    </source>
</evidence>
<feature type="transmembrane region" description="Helical" evidence="1">
    <location>
        <begin position="33"/>
        <end position="55"/>
    </location>
</feature>
<accession>M0HNC4</accession>
<keyword evidence="1" id="KW-0812">Transmembrane</keyword>
<keyword evidence="1" id="KW-1133">Transmembrane helix</keyword>
<organism evidence="2 3">
    <name type="scientific">Haloferax elongans ATCC BAA-1513</name>
    <dbReference type="NCBI Taxonomy" id="1230453"/>
    <lineage>
        <taxon>Archaea</taxon>
        <taxon>Methanobacteriati</taxon>
        <taxon>Methanobacteriota</taxon>
        <taxon>Stenosarchaea group</taxon>
        <taxon>Halobacteria</taxon>
        <taxon>Halobacteriales</taxon>
        <taxon>Haloferacaceae</taxon>
        <taxon>Haloferax</taxon>
    </lineage>
</organism>
<protein>
    <submittedName>
        <fullName evidence="2">Uncharacterized protein</fullName>
    </submittedName>
</protein>